<dbReference type="InterPro" id="IPR050272">
    <property type="entry name" value="Isochorismatase-like_hydrls"/>
</dbReference>
<dbReference type="InterPro" id="IPR000868">
    <property type="entry name" value="Isochorismatase-like_dom"/>
</dbReference>
<proteinExistence type="inferred from homology"/>
<name>A0AAD9S664_PHOAM</name>
<accession>A0AAD9S664</accession>
<dbReference type="Proteomes" id="UP001265746">
    <property type="component" value="Unassembled WGS sequence"/>
</dbReference>
<protein>
    <recommendedName>
        <fullName evidence="3">Isochorismatase-like domain-containing protein</fullName>
    </recommendedName>
</protein>
<dbReference type="EMBL" id="JAUJFL010000006">
    <property type="protein sequence ID" value="KAK2600527.1"/>
    <property type="molecule type" value="Genomic_DNA"/>
</dbReference>
<evidence type="ECO:0000313" key="4">
    <source>
        <dbReference type="EMBL" id="KAK2600527.1"/>
    </source>
</evidence>
<dbReference type="SUPFAM" id="SSF52499">
    <property type="entry name" value="Isochorismatase-like hydrolases"/>
    <property type="match status" value="1"/>
</dbReference>
<keyword evidence="2" id="KW-0378">Hydrolase</keyword>
<comment type="caution">
    <text evidence="4">The sequence shown here is derived from an EMBL/GenBank/DDBJ whole genome shotgun (WGS) entry which is preliminary data.</text>
</comment>
<evidence type="ECO:0000256" key="1">
    <source>
        <dbReference type="ARBA" id="ARBA00006336"/>
    </source>
</evidence>
<dbReference type="AlphaFoldDB" id="A0AAD9S664"/>
<dbReference type="GO" id="GO:0016787">
    <property type="term" value="F:hydrolase activity"/>
    <property type="evidence" value="ECO:0007669"/>
    <property type="project" value="UniProtKB-KW"/>
</dbReference>
<feature type="domain" description="Isochorismatase-like" evidence="3">
    <location>
        <begin position="4"/>
        <end position="163"/>
    </location>
</feature>
<dbReference type="PANTHER" id="PTHR43540:SF6">
    <property type="entry name" value="ISOCHORISMATASE-LIKE DOMAIN-CONTAINING PROTEIN"/>
    <property type="match status" value="1"/>
</dbReference>
<comment type="similarity">
    <text evidence="1">Belongs to the isochorismatase family.</text>
</comment>
<evidence type="ECO:0000313" key="5">
    <source>
        <dbReference type="Proteomes" id="UP001265746"/>
    </source>
</evidence>
<reference evidence="4" key="1">
    <citation type="submission" date="2023-06" db="EMBL/GenBank/DDBJ databases">
        <authorList>
            <person name="Noh H."/>
        </authorList>
    </citation>
    <scope>NUCLEOTIDE SEQUENCE</scope>
    <source>
        <strain evidence="4">DUCC20226</strain>
    </source>
</reference>
<sequence>MPRSALFVIDIQRELAHDPKTRIPHADRICSAGEKILAAARNVVDQYRTAEKQSPSIIVFVQHEEKPEDGTLVRDTEPWRLVFEPREGVQEESLVAKTTRNTFESNPDLADKLKADDITEIVTFGIQSECCVVSTSRGALEAGFRVTVLQGAHSTYDTESKSAVEIEKDVEQQLREKGADVIPWEDAIASWEQRRMISSYSIFSEL</sequence>
<dbReference type="PANTHER" id="PTHR43540">
    <property type="entry name" value="PEROXYUREIDOACRYLATE/UREIDOACRYLATE AMIDOHYDROLASE-RELATED"/>
    <property type="match status" value="1"/>
</dbReference>
<gene>
    <name evidence="4" type="ORF">N8I77_010054</name>
</gene>
<dbReference type="Gene3D" id="3.40.50.850">
    <property type="entry name" value="Isochorismatase-like"/>
    <property type="match status" value="1"/>
</dbReference>
<keyword evidence="5" id="KW-1185">Reference proteome</keyword>
<evidence type="ECO:0000256" key="2">
    <source>
        <dbReference type="ARBA" id="ARBA00022801"/>
    </source>
</evidence>
<organism evidence="4 5">
    <name type="scientific">Phomopsis amygdali</name>
    <name type="common">Fusicoccum amygdali</name>
    <dbReference type="NCBI Taxonomy" id="1214568"/>
    <lineage>
        <taxon>Eukaryota</taxon>
        <taxon>Fungi</taxon>
        <taxon>Dikarya</taxon>
        <taxon>Ascomycota</taxon>
        <taxon>Pezizomycotina</taxon>
        <taxon>Sordariomycetes</taxon>
        <taxon>Sordariomycetidae</taxon>
        <taxon>Diaporthales</taxon>
        <taxon>Diaporthaceae</taxon>
        <taxon>Diaporthe</taxon>
    </lineage>
</organism>
<dbReference type="InterPro" id="IPR036380">
    <property type="entry name" value="Isochorismatase-like_sf"/>
</dbReference>
<dbReference type="Pfam" id="PF00857">
    <property type="entry name" value="Isochorismatase"/>
    <property type="match status" value="1"/>
</dbReference>
<evidence type="ECO:0000259" key="3">
    <source>
        <dbReference type="Pfam" id="PF00857"/>
    </source>
</evidence>